<dbReference type="PROSITE" id="PS50088">
    <property type="entry name" value="ANK_REPEAT"/>
    <property type="match status" value="1"/>
</dbReference>
<sequence>MSTIFEAAASGDLAYIKSNIKAVKDRNERGWTPLHFAARFGQLEVAQFLRAHNEDLLTLKTGDGKTPSELAQFWGHDQVSTLLKPAASPSTGAKTIGQHGLSSLINHVNFFAGNSINRFGWLRTQKQELHRLLQAKNARFLLFSKLDPLFDDSADATALYYASYDQVADVIDVSTWNESGPALVFLGIDESAKSDNQGDAAEGAPYWALDVTPDASHQALTTLHQAIDKLEASFSSALPQAFQLPNTSAAIFAQARAMLDWITRNKYCPACGRRNRIDEAGHKLRCSAKDVAECISQKGVHNFAYPRTDPVVIVCIVHPTEDKILLGRQTKWPKRMFSCIAGFVEAGESIEEAVRREALEEAGIVVTHVAYHSTQPWPFPNSLMIGCIATAATTEVRLEDKELESARWFSRSDVIAAIKGNGVFTLPGKYAVAYQLIRSWAIDKAYTPNSAKM</sequence>
<dbReference type="EC" id="3.6.1.22" evidence="5"/>
<dbReference type="Pfam" id="PF00293">
    <property type="entry name" value="NUDIX"/>
    <property type="match status" value="1"/>
</dbReference>
<dbReference type="GO" id="GO:0005829">
    <property type="term" value="C:cytosol"/>
    <property type="evidence" value="ECO:0007669"/>
    <property type="project" value="TreeGrafter"/>
</dbReference>
<feature type="domain" description="Nudix hydrolase" evidence="18">
    <location>
        <begin position="307"/>
        <end position="438"/>
    </location>
</feature>
<keyword evidence="9" id="KW-0521">NADP</keyword>
<evidence type="ECO:0000256" key="3">
    <source>
        <dbReference type="ARBA" id="ARBA00004463"/>
    </source>
</evidence>
<evidence type="ECO:0000256" key="9">
    <source>
        <dbReference type="ARBA" id="ARBA00022857"/>
    </source>
</evidence>
<dbReference type="OrthoDB" id="10249612at2759"/>
<dbReference type="Pfam" id="PF12796">
    <property type="entry name" value="Ank_2"/>
    <property type="match status" value="1"/>
</dbReference>
<dbReference type="PROSITE" id="PS51462">
    <property type="entry name" value="NUDIX"/>
    <property type="match status" value="1"/>
</dbReference>
<dbReference type="AlphaFoldDB" id="A0A1X2GMW3"/>
<comment type="catalytic activity">
    <reaction evidence="11">
        <text>a 5'-end NAD(+)-phospho-ribonucleoside in mRNA + H2O = a 5'-end phospho-adenosine-phospho-ribonucleoside in mRNA + beta-nicotinamide D-ribonucleotide + 2 H(+)</text>
        <dbReference type="Rhea" id="RHEA:60876"/>
        <dbReference type="Rhea" id="RHEA-COMP:15698"/>
        <dbReference type="Rhea" id="RHEA-COMP:15719"/>
        <dbReference type="ChEBI" id="CHEBI:14649"/>
        <dbReference type="ChEBI" id="CHEBI:15377"/>
        <dbReference type="ChEBI" id="CHEBI:15378"/>
        <dbReference type="ChEBI" id="CHEBI:144029"/>
        <dbReference type="ChEBI" id="CHEBI:144051"/>
    </reaction>
    <physiologicalReaction direction="left-to-right" evidence="11">
        <dbReference type="Rhea" id="RHEA:60877"/>
    </physiologicalReaction>
</comment>
<evidence type="ECO:0000313" key="20">
    <source>
        <dbReference type="Proteomes" id="UP000242146"/>
    </source>
</evidence>
<dbReference type="Gene3D" id="3.90.79.20">
    <property type="match status" value="1"/>
</dbReference>
<keyword evidence="17" id="KW-0040">ANK repeat</keyword>
<evidence type="ECO:0000256" key="5">
    <source>
        <dbReference type="ARBA" id="ARBA00012381"/>
    </source>
</evidence>
<dbReference type="SUPFAM" id="SSF55811">
    <property type="entry name" value="Nudix"/>
    <property type="match status" value="1"/>
</dbReference>
<evidence type="ECO:0000256" key="12">
    <source>
        <dbReference type="ARBA" id="ARBA00023869"/>
    </source>
</evidence>
<dbReference type="Gene3D" id="3.90.79.10">
    <property type="entry name" value="Nucleoside Triphosphate Pyrophosphohydrolase"/>
    <property type="match status" value="1"/>
</dbReference>
<gene>
    <name evidence="19" type="ORF">DM01DRAFT_1319423</name>
</gene>
<dbReference type="GO" id="GO:0035529">
    <property type="term" value="F:NADH pyrophosphatase activity"/>
    <property type="evidence" value="ECO:0007669"/>
    <property type="project" value="TreeGrafter"/>
</dbReference>
<dbReference type="EMBL" id="MCGT01000008">
    <property type="protein sequence ID" value="ORX57493.1"/>
    <property type="molecule type" value="Genomic_DNA"/>
</dbReference>
<reference evidence="19 20" key="1">
    <citation type="submission" date="2016-07" db="EMBL/GenBank/DDBJ databases">
        <title>Pervasive Adenine N6-methylation of Active Genes in Fungi.</title>
        <authorList>
            <consortium name="DOE Joint Genome Institute"/>
            <person name="Mondo S.J."/>
            <person name="Dannebaum R.O."/>
            <person name="Kuo R.C."/>
            <person name="Labutti K."/>
            <person name="Haridas S."/>
            <person name="Kuo A."/>
            <person name="Salamov A."/>
            <person name="Ahrendt S.R."/>
            <person name="Lipzen A."/>
            <person name="Sullivan W."/>
            <person name="Andreopoulos W.B."/>
            <person name="Clum A."/>
            <person name="Lindquist E."/>
            <person name="Daum C."/>
            <person name="Ramamoorthy G.K."/>
            <person name="Gryganskyi A."/>
            <person name="Culley D."/>
            <person name="Magnuson J.K."/>
            <person name="James T.Y."/>
            <person name="O'Malley M.A."/>
            <person name="Stajich J.E."/>
            <person name="Spatafora J.W."/>
            <person name="Visel A."/>
            <person name="Grigoriev I.V."/>
        </authorList>
    </citation>
    <scope>NUCLEOTIDE SEQUENCE [LARGE SCALE GENOMIC DNA]</scope>
    <source>
        <strain evidence="19 20">NRRL 3301</strain>
    </source>
</reference>
<name>A0A1X2GMW3_9FUNG</name>
<dbReference type="InterPro" id="IPR000086">
    <property type="entry name" value="NUDIX_hydrolase_dom"/>
</dbReference>
<evidence type="ECO:0000256" key="4">
    <source>
        <dbReference type="ARBA" id="ARBA00009595"/>
    </source>
</evidence>
<dbReference type="NCBIfam" id="NF001299">
    <property type="entry name" value="PRK00241.1"/>
    <property type="match status" value="1"/>
</dbReference>
<evidence type="ECO:0000256" key="7">
    <source>
        <dbReference type="ARBA" id="ARBA00022801"/>
    </source>
</evidence>
<accession>A0A1X2GMW3</accession>
<comment type="similarity">
    <text evidence="4">Belongs to the Nudix hydrolase family. NudC subfamily.</text>
</comment>
<comment type="caution">
    <text evidence="19">The sequence shown here is derived from an EMBL/GenBank/DDBJ whole genome shotgun (WGS) entry which is preliminary data.</text>
</comment>
<evidence type="ECO:0000256" key="15">
    <source>
        <dbReference type="ARBA" id="ARBA00045837"/>
    </source>
</evidence>
<keyword evidence="6" id="KW-0479">Metal-binding</keyword>
<dbReference type="InterPro" id="IPR050241">
    <property type="entry name" value="NAD-cap_RNA_hydrolase_NudC"/>
</dbReference>
<dbReference type="Proteomes" id="UP000242146">
    <property type="component" value="Unassembled WGS sequence"/>
</dbReference>
<protein>
    <recommendedName>
        <fullName evidence="12">NAD-capped RNA hydrolase NUDT12</fullName>
        <ecNumber evidence="5">3.6.1.22</ecNumber>
    </recommendedName>
    <alternativeName>
        <fullName evidence="13">NADH pyrophosphatase NUDT12</fullName>
    </alternativeName>
    <alternativeName>
        <fullName evidence="14">Nucleoside diphosphate-linked moiety X motif 12</fullName>
    </alternativeName>
</protein>
<comment type="subunit">
    <text evidence="16">Homodimer. Homodimerization is essential for its catalytic activity and protein stability. Interacts (via ANK repeats) with BLMH.</text>
</comment>
<evidence type="ECO:0000256" key="13">
    <source>
        <dbReference type="ARBA" id="ARBA00030313"/>
    </source>
</evidence>
<proteinExistence type="inferred from homology"/>
<dbReference type="InterPro" id="IPR049734">
    <property type="entry name" value="NudC-like_C"/>
</dbReference>
<evidence type="ECO:0000256" key="14">
    <source>
        <dbReference type="ARBA" id="ARBA00031178"/>
    </source>
</evidence>
<evidence type="ECO:0000256" key="16">
    <source>
        <dbReference type="ARBA" id="ARBA00046702"/>
    </source>
</evidence>
<dbReference type="GO" id="GO:0006742">
    <property type="term" value="P:NADP+ catabolic process"/>
    <property type="evidence" value="ECO:0007669"/>
    <property type="project" value="TreeGrafter"/>
</dbReference>
<keyword evidence="20" id="KW-1185">Reference proteome</keyword>
<dbReference type="PANTHER" id="PTHR42904:SF6">
    <property type="entry name" value="NAD-CAPPED RNA HYDROLASE NUDT12"/>
    <property type="match status" value="1"/>
</dbReference>
<dbReference type="GO" id="GO:0019677">
    <property type="term" value="P:NAD+ catabolic process"/>
    <property type="evidence" value="ECO:0007669"/>
    <property type="project" value="TreeGrafter"/>
</dbReference>
<dbReference type="InterPro" id="IPR015375">
    <property type="entry name" value="NADH_PPase-like_N"/>
</dbReference>
<dbReference type="PROSITE" id="PS00893">
    <property type="entry name" value="NUDIX_BOX"/>
    <property type="match status" value="1"/>
</dbReference>
<comment type="subcellular location">
    <subcellularLocation>
        <location evidence="3">Cytoplasmic granule</location>
    </subcellularLocation>
</comment>
<dbReference type="InterPro" id="IPR020084">
    <property type="entry name" value="NUDIX_hydrolase_CS"/>
</dbReference>
<dbReference type="GO" id="GO:0005777">
    <property type="term" value="C:peroxisome"/>
    <property type="evidence" value="ECO:0007669"/>
    <property type="project" value="TreeGrafter"/>
</dbReference>
<dbReference type="SUPFAM" id="SSF48403">
    <property type="entry name" value="Ankyrin repeat"/>
    <property type="match status" value="1"/>
</dbReference>
<evidence type="ECO:0000256" key="10">
    <source>
        <dbReference type="ARBA" id="ARBA00023027"/>
    </source>
</evidence>
<evidence type="ECO:0000256" key="11">
    <source>
        <dbReference type="ARBA" id="ARBA00023679"/>
    </source>
</evidence>
<comment type="function">
    <text evidence="15">mRNA decapping enzyme that specifically removes the nicotinamide adenine dinucleotide (NAD) cap from a subset of mRNAs by hydrolyzing the diphosphate linkage to produce nicotinamide mononucleotide (NMN) and 5' monophosphate mRNA. The NAD-cap is present at the 5'-end of some RNAs; in contrast to the canonical N7 methylguanosine (m7G) cap, the NAD cap promotes mRNA decay. Preferentially acts on NAD-capped transcripts in response to nutrient stress. Also acts on free nicotinamide adenine dinucleotide molecules: hydrolyzes NAD(H) into NMN(H) and AMP, and NADPH into NMNH and 2',5'-ADP. May act to regulate the concentration of peroxisomal nicotinamide nucleotide cofactors required for oxidative metabolism in this organelle. Regulates the levels of circadian clock components PER1, PER2, PER3 and CRY2 in the liver.</text>
</comment>
<organism evidence="19 20">
    <name type="scientific">Hesseltinella vesiculosa</name>
    <dbReference type="NCBI Taxonomy" id="101127"/>
    <lineage>
        <taxon>Eukaryota</taxon>
        <taxon>Fungi</taxon>
        <taxon>Fungi incertae sedis</taxon>
        <taxon>Mucoromycota</taxon>
        <taxon>Mucoromycotina</taxon>
        <taxon>Mucoromycetes</taxon>
        <taxon>Mucorales</taxon>
        <taxon>Cunninghamellaceae</taxon>
        <taxon>Hesseltinella</taxon>
    </lineage>
</organism>
<dbReference type="PANTHER" id="PTHR42904">
    <property type="entry name" value="NUDIX HYDROLASE, NUDC SUBFAMILY"/>
    <property type="match status" value="1"/>
</dbReference>
<evidence type="ECO:0000313" key="19">
    <source>
        <dbReference type="EMBL" id="ORX57493.1"/>
    </source>
</evidence>
<dbReference type="InterPro" id="IPR036770">
    <property type="entry name" value="Ankyrin_rpt-contain_sf"/>
</dbReference>
<dbReference type="InterPro" id="IPR002110">
    <property type="entry name" value="Ankyrin_rpt"/>
</dbReference>
<evidence type="ECO:0000259" key="18">
    <source>
        <dbReference type="PROSITE" id="PS51462"/>
    </source>
</evidence>
<evidence type="ECO:0000256" key="2">
    <source>
        <dbReference type="ARBA" id="ARBA00001947"/>
    </source>
</evidence>
<evidence type="ECO:0000256" key="8">
    <source>
        <dbReference type="ARBA" id="ARBA00022842"/>
    </source>
</evidence>
<keyword evidence="7" id="KW-0378">Hydrolase</keyword>
<dbReference type="InterPro" id="IPR015797">
    <property type="entry name" value="NUDIX_hydrolase-like_dom_sf"/>
</dbReference>
<keyword evidence="8" id="KW-0460">Magnesium</keyword>
<comment type="cofactor">
    <cofactor evidence="2">
        <name>Zn(2+)</name>
        <dbReference type="ChEBI" id="CHEBI:29105"/>
    </cofactor>
</comment>
<evidence type="ECO:0000256" key="6">
    <source>
        <dbReference type="ARBA" id="ARBA00022723"/>
    </source>
</evidence>
<feature type="repeat" description="ANK" evidence="17">
    <location>
        <begin position="29"/>
        <end position="61"/>
    </location>
</feature>
<dbReference type="STRING" id="101127.A0A1X2GMW3"/>
<comment type="cofactor">
    <cofactor evidence="1">
        <name>Mg(2+)</name>
        <dbReference type="ChEBI" id="CHEBI:18420"/>
    </cofactor>
</comment>
<evidence type="ECO:0000256" key="17">
    <source>
        <dbReference type="PROSITE-ProRule" id="PRU00023"/>
    </source>
</evidence>
<dbReference type="Pfam" id="PF09296">
    <property type="entry name" value="NUDIX-like"/>
    <property type="match status" value="1"/>
</dbReference>
<evidence type="ECO:0000256" key="1">
    <source>
        <dbReference type="ARBA" id="ARBA00001946"/>
    </source>
</evidence>
<dbReference type="PROSITE" id="PS50297">
    <property type="entry name" value="ANK_REP_REGION"/>
    <property type="match status" value="1"/>
</dbReference>
<dbReference type="CDD" id="cd03429">
    <property type="entry name" value="NUDIX_NADH_pyrophosphatase_Nudt13"/>
    <property type="match status" value="1"/>
</dbReference>
<keyword evidence="10" id="KW-0520">NAD</keyword>
<dbReference type="GO" id="GO:0046872">
    <property type="term" value="F:metal ion binding"/>
    <property type="evidence" value="ECO:0007669"/>
    <property type="project" value="UniProtKB-KW"/>
</dbReference>
<dbReference type="Gene3D" id="1.25.40.20">
    <property type="entry name" value="Ankyrin repeat-containing domain"/>
    <property type="match status" value="1"/>
</dbReference>